<name>A0ABR6WPP8_9FIRM</name>
<evidence type="ECO:0000313" key="2">
    <source>
        <dbReference type="Proteomes" id="UP000653358"/>
    </source>
</evidence>
<dbReference type="Proteomes" id="UP000653358">
    <property type="component" value="Unassembled WGS sequence"/>
</dbReference>
<accession>A0ABR6WPP8</accession>
<reference evidence="1 2" key="1">
    <citation type="journal article" date="2020" name="mSystems">
        <title>Defining Genomic and Predicted Metabolic Features of the Acetobacterium Genus.</title>
        <authorList>
            <person name="Ross D.E."/>
            <person name="Marshall C.W."/>
            <person name="Gulliver D."/>
            <person name="May H.D."/>
            <person name="Norman R.S."/>
        </authorList>
    </citation>
    <scope>NUCLEOTIDE SEQUENCE [LARGE SCALE GENOMIC DNA]</scope>
    <source>
        <strain evidence="1 2">DSM 9173</strain>
    </source>
</reference>
<sequence>MELQFTPKQINTMSTPLCSTQLVIEILEKNCFTLAEKSKYIYHYSRPGASEIAFREVFGGNHVFYTNKGRCYNVHQAIRMAVSK</sequence>
<dbReference type="RefSeq" id="WP_148603733.1">
    <property type="nucleotide sequence ID" value="NZ_RXYB01000010.1"/>
</dbReference>
<proteinExistence type="predicted"/>
<evidence type="ECO:0000313" key="1">
    <source>
        <dbReference type="EMBL" id="MBC3798474.1"/>
    </source>
</evidence>
<organism evidence="1 2">
    <name type="scientific">Acetobacterium tundrae</name>
    <dbReference type="NCBI Taxonomy" id="132932"/>
    <lineage>
        <taxon>Bacteria</taxon>
        <taxon>Bacillati</taxon>
        <taxon>Bacillota</taxon>
        <taxon>Clostridia</taxon>
        <taxon>Eubacteriales</taxon>
        <taxon>Eubacteriaceae</taxon>
        <taxon>Acetobacterium</taxon>
    </lineage>
</organism>
<keyword evidence="2" id="KW-1185">Reference proteome</keyword>
<comment type="caution">
    <text evidence="1">The sequence shown here is derived from an EMBL/GenBank/DDBJ whole genome shotgun (WGS) entry which is preliminary data.</text>
</comment>
<dbReference type="EMBL" id="WJBB01000030">
    <property type="protein sequence ID" value="MBC3798474.1"/>
    <property type="molecule type" value="Genomic_DNA"/>
</dbReference>
<gene>
    <name evidence="1" type="ORF">GH807_15680</name>
</gene>
<protein>
    <submittedName>
        <fullName evidence="1">Uncharacterized protein</fullName>
    </submittedName>
</protein>